<keyword evidence="4" id="KW-0804">Transcription</keyword>
<evidence type="ECO:0000256" key="4">
    <source>
        <dbReference type="ARBA" id="ARBA00023163"/>
    </source>
</evidence>
<dbReference type="SMART" id="SM00862">
    <property type="entry name" value="Trans_reg_C"/>
    <property type="match status" value="1"/>
</dbReference>
<evidence type="ECO:0000313" key="7">
    <source>
        <dbReference type="EMBL" id="MFD2419625.1"/>
    </source>
</evidence>
<dbReference type="Proteomes" id="UP001597417">
    <property type="component" value="Unassembled WGS sequence"/>
</dbReference>
<dbReference type="SUPFAM" id="SSF52540">
    <property type="entry name" value="P-loop containing nucleoside triphosphate hydrolases"/>
    <property type="match status" value="1"/>
</dbReference>
<dbReference type="Pfam" id="PF03704">
    <property type="entry name" value="BTAD"/>
    <property type="match status" value="1"/>
</dbReference>
<evidence type="ECO:0000259" key="6">
    <source>
        <dbReference type="PROSITE" id="PS51755"/>
    </source>
</evidence>
<dbReference type="EMBL" id="JBHUKR010000013">
    <property type="protein sequence ID" value="MFD2419625.1"/>
    <property type="molecule type" value="Genomic_DNA"/>
</dbReference>
<dbReference type="InterPro" id="IPR001867">
    <property type="entry name" value="OmpR/PhoB-type_DNA-bd"/>
</dbReference>
<keyword evidence="8" id="KW-1185">Reference proteome</keyword>
<organism evidence="7 8">
    <name type="scientific">Amycolatopsis pigmentata</name>
    <dbReference type="NCBI Taxonomy" id="450801"/>
    <lineage>
        <taxon>Bacteria</taxon>
        <taxon>Bacillati</taxon>
        <taxon>Actinomycetota</taxon>
        <taxon>Actinomycetes</taxon>
        <taxon>Pseudonocardiales</taxon>
        <taxon>Pseudonocardiaceae</taxon>
        <taxon>Amycolatopsis</taxon>
    </lineage>
</organism>
<evidence type="ECO:0000313" key="8">
    <source>
        <dbReference type="Proteomes" id="UP001597417"/>
    </source>
</evidence>
<reference evidence="8" key="1">
    <citation type="journal article" date="2019" name="Int. J. Syst. Evol. Microbiol.">
        <title>The Global Catalogue of Microorganisms (GCM) 10K type strain sequencing project: providing services to taxonomists for standard genome sequencing and annotation.</title>
        <authorList>
            <consortium name="The Broad Institute Genomics Platform"/>
            <consortium name="The Broad Institute Genome Sequencing Center for Infectious Disease"/>
            <person name="Wu L."/>
            <person name="Ma J."/>
        </authorList>
    </citation>
    <scope>NUCLEOTIDE SEQUENCE [LARGE SCALE GENOMIC DNA]</scope>
    <source>
        <strain evidence="8">CGMCC 4.7645</strain>
    </source>
</reference>
<dbReference type="RefSeq" id="WP_378267651.1">
    <property type="nucleotide sequence ID" value="NZ_JBHUKR010000013.1"/>
</dbReference>
<dbReference type="PANTHER" id="PTHR35807:SF1">
    <property type="entry name" value="TRANSCRIPTIONAL REGULATOR REDD"/>
    <property type="match status" value="1"/>
</dbReference>
<dbReference type="Gene3D" id="1.10.10.10">
    <property type="entry name" value="Winged helix-like DNA-binding domain superfamily/Winged helix DNA-binding domain"/>
    <property type="match status" value="1"/>
</dbReference>
<gene>
    <name evidence="7" type="ORF">ACFSXZ_25175</name>
</gene>
<dbReference type="InterPro" id="IPR036388">
    <property type="entry name" value="WH-like_DNA-bd_sf"/>
</dbReference>
<feature type="DNA-binding region" description="OmpR/PhoB-type" evidence="5">
    <location>
        <begin position="1"/>
        <end position="99"/>
    </location>
</feature>
<dbReference type="CDD" id="cd15831">
    <property type="entry name" value="BTAD"/>
    <property type="match status" value="1"/>
</dbReference>
<dbReference type="InterPro" id="IPR041664">
    <property type="entry name" value="AAA_16"/>
</dbReference>
<dbReference type="SUPFAM" id="SSF48452">
    <property type="entry name" value="TPR-like"/>
    <property type="match status" value="1"/>
</dbReference>
<sequence length="1028" mass="112099">MGLRLDLFGPVRAWRDDEQVALGAAARRALLTVLALQANQVVARSELIDALWGTSPPASANGSIYTYVSALRAALEPERTQRSANEILASSGAGYRLHWDPEAIDVVRFENLREDARRLERDHDHAGALDALEEALGLYRSAPLEGLPGPFAARQRERLTELRLDTVERRARLKLELGRHTEVVAELTEPAHEHPTRESLQSLMLLALHRSGRSAEALELFAGLREATIEQLGTEPGPEVTKRHEQIKNDDPALWHSILSAPRRAKPAPARPDQPSWLEAPSLFLGRDEELRAISSALADLAKGRGGSLRFEGEPGIGKSALIAAGLAGATACRVGVAVPDDLLPDTPLQTILECLSITEKSAIPAAREITAAARRLVRHDRQAVRAVIEATVALVSELCRKRPMVLVVDGLQWADPESFSAWQRFERETARLPLLLIGTCRPWPKRSEIGRSCGVRDGDRAKVYRLNPLTDCDVRELMTGLLGRTPEPAEVELGRAAAGNPQYLHDIVAARADEKSLDQHEIPAAALTAVSRRLSLLLSRPAMEGARWAALLHEPFRRKTLAAALRKGVSETGELVDELCACGVLSGVGDDLTFRHPVVRQAFYAKTSPAIRLALQRQLAETLADAGVPVELVARQLLAAPIPVDVWFRDWLITKICALTPRAPSSAARLLRRAGASGLFDGADREMLTIALARLMFWQHGDLTPDSVYATAKIADGDVAAELRWFHAYSAFSQGSLTAAIERIEEALRDPRISPAWRTLHEALLSRTRLGRLTRISPIPPQRGTDESDEAEAYLRGHWDEPADELVETFASGTAMASRTLGRPNRMRQLSGIAALIAARRDHPEDADAHLHSVWSTAPEGEIGSDGSDFMIVAAAMLAEQQSRQGDALALVAGMTEPVGGAFCRWMPMVARLAAELGEHDQVKLATLTCERTPGNDTALLRCRAILDDDPGPALTAAALSRADGSRLGLAEAMEDAAWLYAKNGKNVEATVALRAALRGYGEIGATWDIRRARQRLRPFLGRYPDA</sequence>
<dbReference type="InterPro" id="IPR016032">
    <property type="entry name" value="Sig_transdc_resp-reg_C-effctor"/>
</dbReference>
<evidence type="ECO:0000256" key="5">
    <source>
        <dbReference type="PROSITE-ProRule" id="PRU01091"/>
    </source>
</evidence>
<dbReference type="Pfam" id="PF00486">
    <property type="entry name" value="Trans_reg_C"/>
    <property type="match status" value="1"/>
</dbReference>
<dbReference type="Gene3D" id="1.25.40.10">
    <property type="entry name" value="Tetratricopeptide repeat domain"/>
    <property type="match status" value="1"/>
</dbReference>
<feature type="domain" description="OmpR/PhoB-type" evidence="6">
    <location>
        <begin position="1"/>
        <end position="99"/>
    </location>
</feature>
<dbReference type="SMART" id="SM01043">
    <property type="entry name" value="BTAD"/>
    <property type="match status" value="1"/>
</dbReference>
<dbReference type="InterPro" id="IPR027417">
    <property type="entry name" value="P-loop_NTPase"/>
</dbReference>
<dbReference type="Pfam" id="PF13191">
    <property type="entry name" value="AAA_16"/>
    <property type="match status" value="1"/>
</dbReference>
<dbReference type="InterPro" id="IPR011990">
    <property type="entry name" value="TPR-like_helical_dom_sf"/>
</dbReference>
<comment type="caution">
    <text evidence="7">The sequence shown here is derived from an EMBL/GenBank/DDBJ whole genome shotgun (WGS) entry which is preliminary data.</text>
</comment>
<protein>
    <submittedName>
        <fullName evidence="7">BTAD domain-containing putative transcriptional regulator</fullName>
    </submittedName>
</protein>
<comment type="similarity">
    <text evidence="1">Belongs to the AfsR/DnrI/RedD regulatory family.</text>
</comment>
<evidence type="ECO:0000256" key="2">
    <source>
        <dbReference type="ARBA" id="ARBA00023015"/>
    </source>
</evidence>
<proteinExistence type="inferred from homology"/>
<dbReference type="PROSITE" id="PS51755">
    <property type="entry name" value="OMPR_PHOB"/>
    <property type="match status" value="1"/>
</dbReference>
<keyword evidence="2" id="KW-0805">Transcription regulation</keyword>
<dbReference type="InterPro" id="IPR051677">
    <property type="entry name" value="AfsR-DnrI-RedD_regulator"/>
</dbReference>
<dbReference type="SUPFAM" id="SSF46894">
    <property type="entry name" value="C-terminal effector domain of the bipartite response regulators"/>
    <property type="match status" value="1"/>
</dbReference>
<dbReference type="PANTHER" id="PTHR35807">
    <property type="entry name" value="TRANSCRIPTIONAL REGULATOR REDD-RELATED"/>
    <property type="match status" value="1"/>
</dbReference>
<accession>A0ABW5FX62</accession>
<keyword evidence="3 5" id="KW-0238">DNA-binding</keyword>
<evidence type="ECO:0000256" key="1">
    <source>
        <dbReference type="ARBA" id="ARBA00005820"/>
    </source>
</evidence>
<name>A0ABW5FX62_9PSEU</name>
<dbReference type="InterPro" id="IPR005158">
    <property type="entry name" value="BTAD"/>
</dbReference>
<evidence type="ECO:0000256" key="3">
    <source>
        <dbReference type="ARBA" id="ARBA00023125"/>
    </source>
</evidence>